<dbReference type="PANTHER" id="PTHR11733:SF228">
    <property type="entry name" value="PROTEIN GONE EARLY"/>
    <property type="match status" value="1"/>
</dbReference>
<evidence type="ECO:0000259" key="4">
    <source>
        <dbReference type="Pfam" id="PF05649"/>
    </source>
</evidence>
<dbReference type="EMBL" id="GDAI01002129">
    <property type="protein sequence ID" value="JAI15474.1"/>
    <property type="molecule type" value="mRNA"/>
</dbReference>
<evidence type="ECO:0000256" key="3">
    <source>
        <dbReference type="SAM" id="Phobius"/>
    </source>
</evidence>
<evidence type="ECO:0000256" key="2">
    <source>
        <dbReference type="ARBA" id="ARBA00007357"/>
    </source>
</evidence>
<dbReference type="GO" id="GO:0004222">
    <property type="term" value="F:metalloendopeptidase activity"/>
    <property type="evidence" value="ECO:0007669"/>
    <property type="project" value="InterPro"/>
</dbReference>
<evidence type="ECO:0000256" key="1">
    <source>
        <dbReference type="ARBA" id="ARBA00004401"/>
    </source>
</evidence>
<feature type="transmembrane region" description="Helical" evidence="3">
    <location>
        <begin position="12"/>
        <end position="35"/>
    </location>
</feature>
<comment type="subcellular location">
    <subcellularLocation>
        <location evidence="1">Cell membrane</location>
        <topology evidence="1">Single-pass type II membrane protein</topology>
    </subcellularLocation>
</comment>
<dbReference type="GO" id="GO:0006508">
    <property type="term" value="P:proteolysis"/>
    <property type="evidence" value="ECO:0007669"/>
    <property type="project" value="InterPro"/>
</dbReference>
<dbReference type="InterPro" id="IPR008753">
    <property type="entry name" value="Peptidase_M13_N"/>
</dbReference>
<dbReference type="InterPro" id="IPR024079">
    <property type="entry name" value="MetalloPept_cat_dom_sf"/>
</dbReference>
<dbReference type="AlphaFoldDB" id="A0A0K8TM93"/>
<keyword evidence="3" id="KW-1133">Transmembrane helix</keyword>
<reference evidence="5" key="1">
    <citation type="journal article" date="2015" name="Insect Biochem. Mol. Biol.">
        <title>An insight into the sialome of the horse fly, Tabanus bromius.</title>
        <authorList>
            <person name="Ribeiro J.M."/>
            <person name="Kazimirova M."/>
            <person name="Takac P."/>
            <person name="Andersen J.F."/>
            <person name="Francischetti I.M."/>
        </authorList>
    </citation>
    <scope>NUCLEOTIDE SEQUENCE</scope>
</reference>
<dbReference type="InterPro" id="IPR042089">
    <property type="entry name" value="Peptidase_M13_dom_2"/>
</dbReference>
<dbReference type="GO" id="GO:0005886">
    <property type="term" value="C:plasma membrane"/>
    <property type="evidence" value="ECO:0007669"/>
    <property type="project" value="UniProtKB-SubCell"/>
</dbReference>
<accession>A0A0K8TM93</accession>
<keyword evidence="3" id="KW-0472">Membrane</keyword>
<evidence type="ECO:0000313" key="5">
    <source>
        <dbReference type="EMBL" id="JAI15474.1"/>
    </source>
</evidence>
<sequence length="756" mass="87055">DETKPVEKKFKLPFLIACIVAIAFFIIILLLVAFWPRVPSYLRGELCVDKECLDASQQMLLWADVSTGPCENTYRWACGRFESEYTKHHFFGVHKGEWNFEAFHEYEEIKNLDFFISSLPQQGYANNPATILKGLYKSCRELETLDKNQGNAQLKKAINTLGGWTLLHTSKTLEMWDYRQALTRIQPIHGAYPFFKVSVGHLDTPPYNPIITLTEGEVGLPHKVYYSLANNNEILDAYKMLLRDFAINMGIVGVEAEQFADEVFHYEKRIVTKILAVENSENRRLNQVMTLGEISKSIPLLPIFETVQATFPNTKITENTRILVQDVGVIEAMSRIITSSDVPVLNNFIVWSLARRFLPFMSREYRLPMEKFETFLYGNKTATPQWFFCSKIVRDWMPFAVDTLRQNPDLLKVPTRRYGFYDEPKDYHFVDHPIDLNSELAKLIFFHIRNTLKESLEYASWMNDTHRKAIIEKLSTISFQIGIPESVLETNEYANEYYDQFVLQNLFFVENLESLRRLEKARMEKRLKKLHAIDAIIAELYPGYGERAKSTGYLPDFNIAIISKKLAQEPYFDYRYPVALNFARLGVVVADLLLKSVTPYAVKNSNNSFIFGENPECISDYVEEKPLPNFAIKNIFSKLSSTHVAFTALTSFLDLLESSEPVVGAPLTEGANYESLHLINKKLQPGLRSYDDKKLFILASMQTHCSVSFEAYKKFKPYVEGQIAESELFRLIWTQVPHTSQEMSCSEGSRTCSDIL</sequence>
<dbReference type="Pfam" id="PF05649">
    <property type="entry name" value="Peptidase_M13_N"/>
    <property type="match status" value="1"/>
</dbReference>
<feature type="non-terminal residue" evidence="5">
    <location>
        <position position="1"/>
    </location>
</feature>
<organism evidence="5">
    <name type="scientific">Tabanus bromius</name>
    <name type="common">Band-eyed brown horse fly</name>
    <dbReference type="NCBI Taxonomy" id="304241"/>
    <lineage>
        <taxon>Eukaryota</taxon>
        <taxon>Metazoa</taxon>
        <taxon>Ecdysozoa</taxon>
        <taxon>Arthropoda</taxon>
        <taxon>Hexapoda</taxon>
        <taxon>Insecta</taxon>
        <taxon>Pterygota</taxon>
        <taxon>Neoptera</taxon>
        <taxon>Endopterygota</taxon>
        <taxon>Diptera</taxon>
        <taxon>Brachycera</taxon>
        <taxon>Tabanomorpha</taxon>
        <taxon>Tabanoidea</taxon>
        <taxon>Tabanidae</taxon>
        <taxon>Tabanus</taxon>
    </lineage>
</organism>
<dbReference type="PROSITE" id="PS51885">
    <property type="entry name" value="NEPRILYSIN"/>
    <property type="match status" value="1"/>
</dbReference>
<feature type="domain" description="Peptidase M13 N-terminal" evidence="4">
    <location>
        <begin position="69"/>
        <end position="403"/>
    </location>
</feature>
<protein>
    <submittedName>
        <fullName evidence="5">Putative m13 family peptidase</fullName>
    </submittedName>
</protein>
<name>A0A0K8TM93_TABBR</name>
<dbReference type="SUPFAM" id="SSF55486">
    <property type="entry name" value="Metalloproteases ('zincins'), catalytic domain"/>
    <property type="match status" value="1"/>
</dbReference>
<keyword evidence="3" id="KW-0812">Transmembrane</keyword>
<dbReference type="PANTHER" id="PTHR11733">
    <property type="entry name" value="ZINC METALLOPROTEASE FAMILY M13 NEPRILYSIN-RELATED"/>
    <property type="match status" value="1"/>
</dbReference>
<dbReference type="InterPro" id="IPR000718">
    <property type="entry name" value="Peptidase_M13"/>
</dbReference>
<proteinExistence type="evidence at transcript level"/>
<comment type="similarity">
    <text evidence="2">Belongs to the peptidase M13 family.</text>
</comment>
<dbReference type="Gene3D" id="1.10.1380.10">
    <property type="entry name" value="Neutral endopeptidase , domain2"/>
    <property type="match status" value="1"/>
</dbReference>
<dbReference type="Gene3D" id="3.40.390.10">
    <property type="entry name" value="Collagenase (Catalytic Domain)"/>
    <property type="match status" value="1"/>
</dbReference>